<dbReference type="AlphaFoldDB" id="A0A0K9PQJ1"/>
<dbReference type="STRING" id="29655.A0A0K9PQJ1"/>
<sequence length="190" mass="21524">MTKRKERVPTALFSSRKTRSATARMAKEATHQAPVSCPPLLAEKETVVDFVKTSEEVKQQQTPKKTKIKANKKKIKKTETEMKTETETVADVTAKTFVSGKVNSIIIEACKQCQSFNRTALKVKDGLQKNKPEVEVTINPEKPRRGCFEVRDVNGEIFISLLELKRPFKKMKELNLDDVVADIFKKINSN</sequence>
<evidence type="ECO:0000256" key="1">
    <source>
        <dbReference type="SAM" id="MobiDB-lite"/>
    </source>
</evidence>
<evidence type="ECO:0000313" key="2">
    <source>
        <dbReference type="EMBL" id="KMZ70492.1"/>
    </source>
</evidence>
<dbReference type="GO" id="GO:0005794">
    <property type="term" value="C:Golgi apparatus"/>
    <property type="evidence" value="ECO:0000318"/>
    <property type="project" value="GO_Central"/>
</dbReference>
<dbReference type="InterPro" id="IPR052674">
    <property type="entry name" value="SelWTH-like"/>
</dbReference>
<accession>A0A0K9PQJ1</accession>
<dbReference type="Proteomes" id="UP000036987">
    <property type="component" value="Unassembled WGS sequence"/>
</dbReference>
<gene>
    <name evidence="2" type="ORF">ZOSMA_19G00740</name>
</gene>
<name>A0A0K9PQJ1_ZOSMR</name>
<protein>
    <submittedName>
        <fullName evidence="2">Selenoprotein H-like Rdx protein</fullName>
    </submittedName>
</protein>
<comment type="caution">
    <text evidence="2">The sequence shown here is derived from an EMBL/GenBank/DDBJ whole genome shotgun (WGS) entry which is preliminary data.</text>
</comment>
<proteinExistence type="predicted"/>
<evidence type="ECO:0000313" key="3">
    <source>
        <dbReference type="Proteomes" id="UP000036987"/>
    </source>
</evidence>
<dbReference type="PANTHER" id="PTHR33638">
    <property type="entry name" value="SELENOPROTEIN H"/>
    <property type="match status" value="1"/>
</dbReference>
<reference evidence="3" key="1">
    <citation type="journal article" date="2016" name="Nature">
        <title>The genome of the seagrass Zostera marina reveals angiosperm adaptation to the sea.</title>
        <authorList>
            <person name="Olsen J.L."/>
            <person name="Rouze P."/>
            <person name="Verhelst B."/>
            <person name="Lin Y.-C."/>
            <person name="Bayer T."/>
            <person name="Collen J."/>
            <person name="Dattolo E."/>
            <person name="De Paoli E."/>
            <person name="Dittami S."/>
            <person name="Maumus F."/>
            <person name="Michel G."/>
            <person name="Kersting A."/>
            <person name="Lauritano C."/>
            <person name="Lohaus R."/>
            <person name="Toepel M."/>
            <person name="Tonon T."/>
            <person name="Vanneste K."/>
            <person name="Amirebrahimi M."/>
            <person name="Brakel J."/>
            <person name="Bostroem C."/>
            <person name="Chovatia M."/>
            <person name="Grimwood J."/>
            <person name="Jenkins J.W."/>
            <person name="Jueterbock A."/>
            <person name="Mraz A."/>
            <person name="Stam W.T."/>
            <person name="Tice H."/>
            <person name="Bornberg-Bauer E."/>
            <person name="Green P.J."/>
            <person name="Pearson G.A."/>
            <person name="Procaccini G."/>
            <person name="Duarte C.M."/>
            <person name="Schmutz J."/>
            <person name="Reusch T.B.H."/>
            <person name="Van de Peer Y."/>
        </authorList>
    </citation>
    <scope>NUCLEOTIDE SEQUENCE [LARGE SCALE GENOMIC DNA]</scope>
    <source>
        <strain evidence="3">cv. Finnish</strain>
    </source>
</reference>
<dbReference type="OrthoDB" id="1933874at2759"/>
<feature type="region of interest" description="Disordered" evidence="1">
    <location>
        <begin position="1"/>
        <end position="37"/>
    </location>
</feature>
<keyword evidence="3" id="KW-1185">Reference proteome</keyword>
<dbReference type="Gene3D" id="3.40.30.10">
    <property type="entry name" value="Glutaredoxin"/>
    <property type="match status" value="1"/>
</dbReference>
<dbReference type="EMBL" id="LFYR01000728">
    <property type="protein sequence ID" value="KMZ70492.1"/>
    <property type="molecule type" value="Genomic_DNA"/>
</dbReference>
<organism evidence="2 3">
    <name type="scientific">Zostera marina</name>
    <name type="common">Eelgrass</name>
    <dbReference type="NCBI Taxonomy" id="29655"/>
    <lineage>
        <taxon>Eukaryota</taxon>
        <taxon>Viridiplantae</taxon>
        <taxon>Streptophyta</taxon>
        <taxon>Embryophyta</taxon>
        <taxon>Tracheophyta</taxon>
        <taxon>Spermatophyta</taxon>
        <taxon>Magnoliopsida</taxon>
        <taxon>Liliopsida</taxon>
        <taxon>Zosteraceae</taxon>
        <taxon>Zostera</taxon>
    </lineage>
</organism>
<dbReference type="PANTHER" id="PTHR33638:SF1">
    <property type="entry name" value="SELENOPROTEIN H"/>
    <property type="match status" value="1"/>
</dbReference>